<reference evidence="2" key="1">
    <citation type="submission" date="2018-02" db="EMBL/GenBank/DDBJ databases">
        <title>Rhizophora mucronata_Transcriptome.</title>
        <authorList>
            <person name="Meera S.P."/>
            <person name="Sreeshan A."/>
            <person name="Augustine A."/>
        </authorList>
    </citation>
    <scope>NUCLEOTIDE SEQUENCE</scope>
    <source>
        <tissue evidence="2">Leaf</tissue>
    </source>
</reference>
<evidence type="ECO:0000313" key="2">
    <source>
        <dbReference type="EMBL" id="MBW87583.1"/>
    </source>
</evidence>
<evidence type="ECO:0000256" key="1">
    <source>
        <dbReference type="SAM" id="MobiDB-lite"/>
    </source>
</evidence>
<proteinExistence type="predicted"/>
<protein>
    <submittedName>
        <fullName evidence="2">Uncharacterized protein</fullName>
    </submittedName>
</protein>
<accession>A0A2P2J287</accession>
<feature type="compositionally biased region" description="Basic and acidic residues" evidence="1">
    <location>
        <begin position="23"/>
        <end position="42"/>
    </location>
</feature>
<sequence>MYGVSNLIELFEEIKEKKRKKGRDLPRKKEREAPRSLAEKTQSKAGMKPKSKEAAASRKTA</sequence>
<dbReference type="EMBL" id="GGEC01007100">
    <property type="protein sequence ID" value="MBW87583.1"/>
    <property type="molecule type" value="Transcribed_RNA"/>
</dbReference>
<name>A0A2P2J287_RHIMU</name>
<organism evidence="2">
    <name type="scientific">Rhizophora mucronata</name>
    <name type="common">Asiatic mangrove</name>
    <dbReference type="NCBI Taxonomy" id="61149"/>
    <lineage>
        <taxon>Eukaryota</taxon>
        <taxon>Viridiplantae</taxon>
        <taxon>Streptophyta</taxon>
        <taxon>Embryophyta</taxon>
        <taxon>Tracheophyta</taxon>
        <taxon>Spermatophyta</taxon>
        <taxon>Magnoliopsida</taxon>
        <taxon>eudicotyledons</taxon>
        <taxon>Gunneridae</taxon>
        <taxon>Pentapetalae</taxon>
        <taxon>rosids</taxon>
        <taxon>fabids</taxon>
        <taxon>Malpighiales</taxon>
        <taxon>Rhizophoraceae</taxon>
        <taxon>Rhizophora</taxon>
    </lineage>
</organism>
<feature type="compositionally biased region" description="Basic and acidic residues" evidence="1">
    <location>
        <begin position="50"/>
        <end position="61"/>
    </location>
</feature>
<dbReference type="AlphaFoldDB" id="A0A2P2J287"/>
<feature type="region of interest" description="Disordered" evidence="1">
    <location>
        <begin position="16"/>
        <end position="61"/>
    </location>
</feature>